<keyword evidence="3" id="KW-1185">Reference proteome</keyword>
<organism evidence="2 3">
    <name type="scientific">Aspergillus granulosus</name>
    <dbReference type="NCBI Taxonomy" id="176169"/>
    <lineage>
        <taxon>Eukaryota</taxon>
        <taxon>Fungi</taxon>
        <taxon>Dikarya</taxon>
        <taxon>Ascomycota</taxon>
        <taxon>Pezizomycotina</taxon>
        <taxon>Eurotiomycetes</taxon>
        <taxon>Eurotiomycetidae</taxon>
        <taxon>Eurotiales</taxon>
        <taxon>Aspergillaceae</taxon>
        <taxon>Aspergillus</taxon>
        <taxon>Aspergillus subgen. Nidulantes</taxon>
    </lineage>
</organism>
<comment type="caution">
    <text evidence="2">The sequence shown here is derived from an EMBL/GenBank/DDBJ whole genome shotgun (WGS) entry which is preliminary data.</text>
</comment>
<dbReference type="SUPFAM" id="SSF81383">
    <property type="entry name" value="F-box domain"/>
    <property type="match status" value="1"/>
</dbReference>
<sequence>MAIQLPLELWMHIAQYLKDDISSLPKYSRVCRQWQPIFERLIYREVRVESEEFQAGKGIISLSWFHSLMSSPNQYRRPFLRRLHYKIIIPYRLQRYNAVKLETQLYREQNPVRKANNQAFSKAMRSLLEILNAWEGSPKIGLVLEVHGRCESLEPQTKQVQNAGDWRTILDGNLWVVRPYRARFPDGDEMLPKVTCVDELVIEYAPMTQGIWGGAALRIAKHCVALQRLHLDVQERVRPDHLDYIRQRRQAVASALINLPPTLRVFELVASSEEPWLNALPALDLLSGIKTDELSLNLRTLSLNLKELKLSEVAVELDFLFPLDDAGAPTPGAQKLSWPYLEAIMLHSVPTHLPSGEWLFDYEADSGDEDELPDPSTGFEMFEAAFMMDGWDVSRDQMRFDQFHRLFISLGHAARRMPCLKSISFRLASPPRSQFRFSSGRGGGDSSIGTPTLEFESDSGYKPDERVAAAWGFDVDEMEVEDFGPHDNYHTIWSTVKLDRFPPDNEI</sequence>
<gene>
    <name evidence="2" type="ORF">BJX63DRAFT_397742</name>
</gene>
<feature type="region of interest" description="Disordered" evidence="1">
    <location>
        <begin position="436"/>
        <end position="460"/>
    </location>
</feature>
<dbReference type="InterPro" id="IPR036047">
    <property type="entry name" value="F-box-like_dom_sf"/>
</dbReference>
<reference evidence="2 3" key="1">
    <citation type="submission" date="2024-07" db="EMBL/GenBank/DDBJ databases">
        <title>Section-level genome sequencing and comparative genomics of Aspergillus sections Usti and Cavernicolus.</title>
        <authorList>
            <consortium name="Lawrence Berkeley National Laboratory"/>
            <person name="Nybo J.L."/>
            <person name="Vesth T.C."/>
            <person name="Theobald S."/>
            <person name="Frisvad J.C."/>
            <person name="Larsen T.O."/>
            <person name="Kjaerboelling I."/>
            <person name="Rothschild-Mancinelli K."/>
            <person name="Lyhne E.K."/>
            <person name="Kogle M.E."/>
            <person name="Barry K."/>
            <person name="Clum A."/>
            <person name="Na H."/>
            <person name="Ledsgaard L."/>
            <person name="Lin J."/>
            <person name="Lipzen A."/>
            <person name="Kuo A."/>
            <person name="Riley R."/>
            <person name="Mondo S."/>
            <person name="Labutti K."/>
            <person name="Haridas S."/>
            <person name="Pangalinan J."/>
            <person name="Salamov A.A."/>
            <person name="Simmons B.A."/>
            <person name="Magnuson J.K."/>
            <person name="Chen J."/>
            <person name="Drula E."/>
            <person name="Henrissat B."/>
            <person name="Wiebenga A."/>
            <person name="Lubbers R.J."/>
            <person name="Gomes A.C."/>
            <person name="Makela M.R."/>
            <person name="Stajich J."/>
            <person name="Grigoriev I.V."/>
            <person name="Mortensen U.H."/>
            <person name="De Vries R.P."/>
            <person name="Baker S.E."/>
            <person name="Andersen M.R."/>
        </authorList>
    </citation>
    <scope>NUCLEOTIDE SEQUENCE [LARGE SCALE GENOMIC DNA]</scope>
    <source>
        <strain evidence="2 3">CBS 588.65</strain>
    </source>
</reference>
<protein>
    <recommendedName>
        <fullName evidence="4">F-box domain-containing protein</fullName>
    </recommendedName>
</protein>
<dbReference type="EMBL" id="JBFXLT010000052">
    <property type="protein sequence ID" value="KAL2811965.1"/>
    <property type="molecule type" value="Genomic_DNA"/>
</dbReference>
<accession>A0ABR4H9G6</accession>
<evidence type="ECO:0000313" key="2">
    <source>
        <dbReference type="EMBL" id="KAL2811965.1"/>
    </source>
</evidence>
<proteinExistence type="predicted"/>
<evidence type="ECO:0000256" key="1">
    <source>
        <dbReference type="SAM" id="MobiDB-lite"/>
    </source>
</evidence>
<name>A0ABR4H9G6_9EURO</name>
<evidence type="ECO:0000313" key="3">
    <source>
        <dbReference type="Proteomes" id="UP001610334"/>
    </source>
</evidence>
<evidence type="ECO:0008006" key="4">
    <source>
        <dbReference type="Google" id="ProtNLM"/>
    </source>
</evidence>
<dbReference type="Proteomes" id="UP001610334">
    <property type="component" value="Unassembled WGS sequence"/>
</dbReference>